<feature type="domain" description="Acyl-CoA oxidase/dehydrogenase middle" evidence="3">
    <location>
        <begin position="156"/>
        <end position="243"/>
    </location>
</feature>
<dbReference type="PANTHER" id="PTHR48083">
    <property type="entry name" value="MEDIUM-CHAIN SPECIFIC ACYL-COA DEHYDROGENASE, MITOCHONDRIAL-RELATED"/>
    <property type="match status" value="1"/>
</dbReference>
<evidence type="ECO:0000259" key="4">
    <source>
        <dbReference type="Pfam" id="PF08028"/>
    </source>
</evidence>
<organism evidence="5 6">
    <name type="scientific">Nocardia caishijiensis</name>
    <dbReference type="NCBI Taxonomy" id="184756"/>
    <lineage>
        <taxon>Bacteria</taxon>
        <taxon>Bacillati</taxon>
        <taxon>Actinomycetota</taxon>
        <taxon>Actinomycetes</taxon>
        <taxon>Mycobacteriales</taxon>
        <taxon>Nocardiaceae</taxon>
        <taxon>Nocardia</taxon>
    </lineage>
</organism>
<evidence type="ECO:0000313" key="5">
    <source>
        <dbReference type="EMBL" id="KAF0845600.1"/>
    </source>
</evidence>
<name>A0ABQ6YJ56_9NOCA</name>
<dbReference type="SUPFAM" id="SSF56645">
    <property type="entry name" value="Acyl-CoA dehydrogenase NM domain-like"/>
    <property type="match status" value="1"/>
</dbReference>
<dbReference type="Gene3D" id="1.10.540.10">
    <property type="entry name" value="Acyl-CoA dehydrogenase/oxidase, N-terminal domain"/>
    <property type="match status" value="1"/>
</dbReference>
<protein>
    <submittedName>
        <fullName evidence="5">Alkylation response protein AidB-like acyl-CoA dehydrogenase</fullName>
    </submittedName>
</protein>
<dbReference type="InterPro" id="IPR036250">
    <property type="entry name" value="AcylCo_DH-like_C"/>
</dbReference>
<evidence type="ECO:0000256" key="1">
    <source>
        <dbReference type="ARBA" id="ARBA00022630"/>
    </source>
</evidence>
<sequence length="442" mass="47588">MLVTVAHPPRWADVSIPLRATGESGIALGDREDMTSTTASAITDAELDAVFAPIFDRIAAGAVAREVDRRLPFDEVTWLKEARFGALRVPVEFGGYGASVRQLFRLLIDLAAAESNLPQALRVHWSFVEDQRLAEPNPRRERWLRAVAAGTLVGNAITEPGVGAVDRYRTRLTEDGDRLLLNGVKYYSTGSLFADHILVAADRDGERVGVLVDANAEGVTQHDDWDGFGQRLTASGTTEFTDVVVAPDRILGPGYGVAGPTYGTAYLQLVQLAVLAGIAARAERDARDWVSARTRTYTHASADLPREDPLVQQVIGRLSAAAFTARATVLAVTDILDRVLAAGAEDHGDLAEAELAAAQAQLAVIDIVLAATTQLFELGGASIVSEQLRLDRHWRNARTVAVHNPAIFKARAVGDHLLNGTELPFGWSAGERGAHVTDQVTR</sequence>
<accession>A0ABQ6YJ56</accession>
<dbReference type="Pfam" id="PF08028">
    <property type="entry name" value="Acyl-CoA_dh_2"/>
    <property type="match status" value="1"/>
</dbReference>
<keyword evidence="6" id="KW-1185">Reference proteome</keyword>
<dbReference type="InterPro" id="IPR013107">
    <property type="entry name" value="Acyl-CoA_DH_C"/>
</dbReference>
<evidence type="ECO:0000313" key="6">
    <source>
        <dbReference type="Proteomes" id="UP000798951"/>
    </source>
</evidence>
<reference evidence="5 6" key="1">
    <citation type="submission" date="2019-07" db="EMBL/GenBank/DDBJ databases">
        <title>Genomic Encyclopedia of Type Strains, Phase IV (KMG-IV): sequencing the most valuable type-strain genomes for metagenomic binning, comparative biology and taxonomic classification.</title>
        <authorList>
            <person name="Goeker M."/>
        </authorList>
    </citation>
    <scope>NUCLEOTIDE SEQUENCE [LARGE SCALE GENOMIC DNA]</scope>
    <source>
        <strain evidence="5 6">DSM 44831</strain>
    </source>
</reference>
<dbReference type="EMBL" id="VMSD01000007">
    <property type="protein sequence ID" value="KAF0845600.1"/>
    <property type="molecule type" value="Genomic_DNA"/>
</dbReference>
<dbReference type="InterPro" id="IPR006091">
    <property type="entry name" value="Acyl-CoA_Oxase/DH_mid-dom"/>
</dbReference>
<feature type="domain" description="Acyl-CoA dehydrogenase C-terminal" evidence="4">
    <location>
        <begin position="271"/>
        <end position="404"/>
    </location>
</feature>
<dbReference type="PANTHER" id="PTHR48083:SF19">
    <property type="entry name" value="FLAVIN-DEPENDENT MONOOXYGENASE, OXYGENASE SUBUNIT HSAA"/>
    <property type="match status" value="1"/>
</dbReference>
<keyword evidence="2" id="KW-0560">Oxidoreductase</keyword>
<dbReference type="SUPFAM" id="SSF47203">
    <property type="entry name" value="Acyl-CoA dehydrogenase C-terminal domain-like"/>
    <property type="match status" value="1"/>
</dbReference>
<dbReference type="Pfam" id="PF02770">
    <property type="entry name" value="Acyl-CoA_dh_M"/>
    <property type="match status" value="1"/>
</dbReference>
<dbReference type="Gene3D" id="2.40.110.10">
    <property type="entry name" value="Butyryl-CoA Dehydrogenase, subunit A, domain 2"/>
    <property type="match status" value="1"/>
</dbReference>
<dbReference type="Proteomes" id="UP000798951">
    <property type="component" value="Unassembled WGS sequence"/>
</dbReference>
<dbReference type="PIRSF" id="PIRSF016578">
    <property type="entry name" value="HsaA"/>
    <property type="match status" value="1"/>
</dbReference>
<evidence type="ECO:0000256" key="2">
    <source>
        <dbReference type="ARBA" id="ARBA00023002"/>
    </source>
</evidence>
<dbReference type="InterPro" id="IPR037069">
    <property type="entry name" value="AcylCoA_DH/ox_N_sf"/>
</dbReference>
<dbReference type="InterPro" id="IPR050741">
    <property type="entry name" value="Acyl-CoA_dehydrogenase"/>
</dbReference>
<dbReference type="Gene3D" id="1.20.140.10">
    <property type="entry name" value="Butyryl-CoA Dehydrogenase, subunit A, domain 3"/>
    <property type="match status" value="1"/>
</dbReference>
<gene>
    <name evidence="5" type="ORF">FNL39_107201</name>
</gene>
<dbReference type="InterPro" id="IPR009100">
    <property type="entry name" value="AcylCoA_DH/oxidase_NM_dom_sf"/>
</dbReference>
<keyword evidence="1" id="KW-0285">Flavoprotein</keyword>
<dbReference type="InterPro" id="IPR046373">
    <property type="entry name" value="Acyl-CoA_Oxase/DH_mid-dom_sf"/>
</dbReference>
<evidence type="ECO:0000259" key="3">
    <source>
        <dbReference type="Pfam" id="PF02770"/>
    </source>
</evidence>
<comment type="caution">
    <text evidence="5">The sequence shown here is derived from an EMBL/GenBank/DDBJ whole genome shotgun (WGS) entry which is preliminary data.</text>
</comment>
<proteinExistence type="predicted"/>